<dbReference type="EMBL" id="JAPWDO010000008">
    <property type="protein sequence ID" value="KAJ5459326.1"/>
    <property type="molecule type" value="Genomic_DNA"/>
</dbReference>
<dbReference type="InterPro" id="IPR017946">
    <property type="entry name" value="PLC-like_Pdiesterase_TIM-brl"/>
</dbReference>
<dbReference type="SUPFAM" id="SSF51695">
    <property type="entry name" value="PLC-like phosphodiesterases"/>
    <property type="match status" value="1"/>
</dbReference>
<gene>
    <name evidence="8" type="ORF">N7530_011270</name>
</gene>
<feature type="region of interest" description="Disordered" evidence="5">
    <location>
        <begin position="852"/>
        <end position="889"/>
    </location>
</feature>
<dbReference type="InterPro" id="IPR002110">
    <property type="entry name" value="Ankyrin_rpt"/>
</dbReference>
<feature type="repeat" description="ANK" evidence="4">
    <location>
        <begin position="458"/>
        <end position="490"/>
    </location>
</feature>
<dbReference type="Gene3D" id="1.25.40.20">
    <property type="entry name" value="Ankyrin repeat-containing domain"/>
    <property type="match status" value="1"/>
</dbReference>
<dbReference type="InterPro" id="IPR036770">
    <property type="entry name" value="Ankyrin_rpt-contain_sf"/>
</dbReference>
<keyword evidence="2" id="KW-0378">Hydrolase</keyword>
<accession>A0A9W9WGW1</accession>
<dbReference type="PROSITE" id="PS50297">
    <property type="entry name" value="ANK_REP_REGION"/>
    <property type="match status" value="1"/>
</dbReference>
<name>A0A9W9WGW1_9EURO</name>
<dbReference type="SUPFAM" id="SSF48403">
    <property type="entry name" value="Ankyrin repeat"/>
    <property type="match status" value="1"/>
</dbReference>
<evidence type="ECO:0000259" key="7">
    <source>
        <dbReference type="PROSITE" id="PS51704"/>
    </source>
</evidence>
<dbReference type="InterPro" id="IPR057506">
    <property type="entry name" value="C2_GPCPD1"/>
</dbReference>
<evidence type="ECO:0000313" key="8">
    <source>
        <dbReference type="EMBL" id="KAJ5459326.1"/>
    </source>
</evidence>
<dbReference type="InterPro" id="IPR004331">
    <property type="entry name" value="SPX_dom"/>
</dbReference>
<dbReference type="InterPro" id="IPR051578">
    <property type="entry name" value="GDPD"/>
</dbReference>
<keyword evidence="9" id="KW-1185">Reference proteome</keyword>
<evidence type="ECO:0000256" key="2">
    <source>
        <dbReference type="ARBA" id="ARBA00022801"/>
    </source>
</evidence>
<feature type="domain" description="SPX" evidence="6">
    <location>
        <begin position="1"/>
        <end position="153"/>
    </location>
</feature>
<evidence type="ECO:0000256" key="1">
    <source>
        <dbReference type="ARBA" id="ARBA00022737"/>
    </source>
</evidence>
<dbReference type="Pfam" id="PF03009">
    <property type="entry name" value="GDPD"/>
    <property type="match status" value="1"/>
</dbReference>
<evidence type="ECO:0008006" key="10">
    <source>
        <dbReference type="Google" id="ProtNLM"/>
    </source>
</evidence>
<evidence type="ECO:0000256" key="5">
    <source>
        <dbReference type="SAM" id="MobiDB-lite"/>
    </source>
</evidence>
<evidence type="ECO:0000256" key="3">
    <source>
        <dbReference type="ARBA" id="ARBA00023043"/>
    </source>
</evidence>
<dbReference type="Pfam" id="PF12796">
    <property type="entry name" value="Ank_2"/>
    <property type="match status" value="1"/>
</dbReference>
<evidence type="ECO:0000313" key="9">
    <source>
        <dbReference type="Proteomes" id="UP001147760"/>
    </source>
</evidence>
<feature type="domain" description="GP-PDE" evidence="7">
    <location>
        <begin position="777"/>
        <end position="1100"/>
    </location>
</feature>
<evidence type="ECO:0000256" key="4">
    <source>
        <dbReference type="PROSITE-ProRule" id="PRU00023"/>
    </source>
</evidence>
<keyword evidence="3 4" id="KW-0040">ANK repeat</keyword>
<comment type="caution">
    <text evidence="8">The sequence shown here is derived from an EMBL/GenBank/DDBJ whole genome shotgun (WGS) entry which is preliminary data.</text>
</comment>
<dbReference type="GO" id="GO:0046475">
    <property type="term" value="P:glycerophospholipid catabolic process"/>
    <property type="evidence" value="ECO:0007669"/>
    <property type="project" value="TreeGrafter"/>
</dbReference>
<proteinExistence type="predicted"/>
<dbReference type="PANTHER" id="PTHR22958">
    <property type="entry name" value="GLYCEROPHOSPHORYL DIESTER PHOSPHODIESTERASE"/>
    <property type="match status" value="1"/>
</dbReference>
<dbReference type="Gene3D" id="3.20.20.190">
    <property type="entry name" value="Phosphatidylinositol (PI) phosphodiesterase"/>
    <property type="match status" value="1"/>
</dbReference>
<dbReference type="PANTHER" id="PTHR22958:SF1">
    <property type="entry name" value="GLYCEROPHOSPHOCHOLINE PHOSPHODIESTERASE GPCPD1"/>
    <property type="match status" value="1"/>
</dbReference>
<protein>
    <recommendedName>
        <fullName evidence="10">SPX domain-containing protein</fullName>
    </recommendedName>
</protein>
<sequence>MRFGRDFHLHTVPEWASLYVPYDSVKSALNLAVGQSIDAKVEPDFSVRVEVYALLDDSIRSLGKFHHESCNFLMTRQAKLEMKYGKLLQAIIFSGHKEDDFHEVKIFLEVVKNLHDDFDKLQDYSRLNQEAIQRLFGKIEKLGGTESLIYQEQKSRWARSQIDLRTQCANFISQFEGLRASVIERCSDGYRPSTVKDLVSKFKSDDLSSLVAQYAALYHAIRTDEPSGLAHPLNALLRDPSPDQGSNTFLYELAGLAATCHSQLCFRYLLSETFIMNGVVLDHDLLNHVIIIEGELCLSYANNDLKERIESGKKRHTSLFDIALEYLASHKEDVLSTQDTFGRLSLHYGALHGMNFICQSILDYSHVWGLGSASRLILTLDWQGLTPFHYAVIENHVGVAKIFLETLISEIRSGQVAQTERLLENLSDMLILAIRYKHDEIVFLLAKSSFDLHGCSLYGESALYVAAQIGRTDYVRVLLEHSNAVYIDTAEKVRGWNPLFIACVEGHHTIVELLLQAGASQDLYDHHGWTAKEHAALRGHLHVAEILKPWETGHLTGGPADRPLKSKSVAGCRLSMSKSHVIVNLGSLRNGRHVESVNLRGCSPDTSPYPKHLTSMDMSISVEGTSQRVKLPILSDMVNAPFVFPVTNPSEARLAFKLYAMDSSCETCELIGSAAYLLESDKDCFGANRESLVRERTVPVLENSTMDIIGTVTFTFVIAKPFMGSNTPPLMKQKLSAEGLQLVGHRGNNSIQSALYTAIYRIADSRKDLVKTLPVTSFLSAARLGASYVEFGNEPFEWNAPFAFANMKPDVQLTRDLLPIVYHDFSLSESGTDIPIHDLSLEQFMHASELQSPRGEPVSVLGRPNSQRLSHGPGRSRVRSRSLTNDQERETVRIRERMKHTVDFKNKGFKPNTRGHSVQDSFTTLEELLTKLPDSISLNIEIKYPRLHEAVEAGVGPIAIETNTFVDRILAQIFRVSSGRAIILSSFSPEICILLASKQDTYPVLFITNAGKLPMSDMEMRASSLQAAVRFSKRWNLAGIVFASETLILCPRLVGYVKRSGFICGSYGSLNNIPENAKVQQTAGLQILMVDNVALIASVLGRSSTYRTMT</sequence>
<reference evidence="8" key="1">
    <citation type="submission" date="2022-12" db="EMBL/GenBank/DDBJ databases">
        <authorList>
            <person name="Petersen C."/>
        </authorList>
    </citation>
    <scope>NUCLEOTIDE SEQUENCE</scope>
    <source>
        <strain evidence="8">IBT 17660</strain>
    </source>
</reference>
<dbReference type="SMART" id="SM00248">
    <property type="entry name" value="ANK"/>
    <property type="match status" value="4"/>
</dbReference>
<reference evidence="8" key="2">
    <citation type="journal article" date="2023" name="IMA Fungus">
        <title>Comparative genomic study of the Penicillium genus elucidates a diverse pangenome and 15 lateral gene transfer events.</title>
        <authorList>
            <person name="Petersen C."/>
            <person name="Sorensen T."/>
            <person name="Nielsen M.R."/>
            <person name="Sondergaard T.E."/>
            <person name="Sorensen J.L."/>
            <person name="Fitzpatrick D.A."/>
            <person name="Frisvad J.C."/>
            <person name="Nielsen K.L."/>
        </authorList>
    </citation>
    <scope>NUCLEOTIDE SEQUENCE</scope>
    <source>
        <strain evidence="8">IBT 17660</strain>
    </source>
</reference>
<dbReference type="AlphaFoldDB" id="A0A9W9WGW1"/>
<dbReference type="InterPro" id="IPR030395">
    <property type="entry name" value="GP_PDE_dom"/>
</dbReference>
<keyword evidence="1" id="KW-0677">Repeat</keyword>
<dbReference type="PROSITE" id="PS51382">
    <property type="entry name" value="SPX"/>
    <property type="match status" value="1"/>
</dbReference>
<dbReference type="CDD" id="cd14447">
    <property type="entry name" value="SPX"/>
    <property type="match status" value="1"/>
</dbReference>
<evidence type="ECO:0000259" key="6">
    <source>
        <dbReference type="PROSITE" id="PS51382"/>
    </source>
</evidence>
<dbReference type="PROSITE" id="PS51704">
    <property type="entry name" value="GP_PDE"/>
    <property type="match status" value="1"/>
</dbReference>
<dbReference type="Proteomes" id="UP001147760">
    <property type="component" value="Unassembled WGS sequence"/>
</dbReference>
<dbReference type="PROSITE" id="PS50088">
    <property type="entry name" value="ANK_REPEAT"/>
    <property type="match status" value="2"/>
</dbReference>
<feature type="repeat" description="ANK" evidence="4">
    <location>
        <begin position="494"/>
        <end position="526"/>
    </location>
</feature>
<organism evidence="8 9">
    <name type="scientific">Penicillium desertorum</name>
    <dbReference type="NCBI Taxonomy" id="1303715"/>
    <lineage>
        <taxon>Eukaryota</taxon>
        <taxon>Fungi</taxon>
        <taxon>Dikarya</taxon>
        <taxon>Ascomycota</taxon>
        <taxon>Pezizomycotina</taxon>
        <taxon>Eurotiomycetes</taxon>
        <taxon>Eurotiomycetidae</taxon>
        <taxon>Eurotiales</taxon>
        <taxon>Aspergillaceae</taxon>
        <taxon>Penicillium</taxon>
    </lineage>
</organism>
<dbReference type="GO" id="GO:0047389">
    <property type="term" value="F:glycerophosphocholine phosphodiesterase activity"/>
    <property type="evidence" value="ECO:0007669"/>
    <property type="project" value="TreeGrafter"/>
</dbReference>
<dbReference type="OrthoDB" id="197419at2759"/>
<dbReference type="Pfam" id="PF25329">
    <property type="entry name" value="C2_GDE1"/>
    <property type="match status" value="1"/>
</dbReference>